<dbReference type="RefSeq" id="WP_013883226.1">
    <property type="nucleotide sequence ID" value="NC_015671.1"/>
</dbReference>
<keyword evidence="1" id="KW-1133">Transmembrane helix</keyword>
<keyword evidence="1" id="KW-0472">Membrane</keyword>
<proteinExistence type="predicted"/>
<dbReference type="STRING" id="593907.Celgi_1188"/>
<evidence type="ECO:0000256" key="1">
    <source>
        <dbReference type="SAM" id="Phobius"/>
    </source>
</evidence>
<organism evidence="2 3">
    <name type="scientific">Cellulomonas gilvus (strain ATCC 13127 / NRRL B-14078)</name>
    <name type="common">Cellvibrio gilvus</name>
    <dbReference type="NCBI Taxonomy" id="593907"/>
    <lineage>
        <taxon>Bacteria</taxon>
        <taxon>Bacillati</taxon>
        <taxon>Actinomycetota</taxon>
        <taxon>Actinomycetes</taxon>
        <taxon>Micrococcales</taxon>
        <taxon>Cellulomonadaceae</taxon>
        <taxon>Cellulomonas</taxon>
    </lineage>
</organism>
<dbReference type="HOGENOM" id="CLU_739068_0_0_11"/>
<accession>F8A1Q0</accession>
<feature type="transmembrane region" description="Helical" evidence="1">
    <location>
        <begin position="27"/>
        <end position="49"/>
    </location>
</feature>
<gene>
    <name evidence="2" type="ordered locus">Celgi_1188</name>
</gene>
<evidence type="ECO:0000313" key="2">
    <source>
        <dbReference type="EMBL" id="AEI11707.1"/>
    </source>
</evidence>
<evidence type="ECO:0000313" key="3">
    <source>
        <dbReference type="Proteomes" id="UP000000485"/>
    </source>
</evidence>
<sequence precursor="true">MIRLLLALVLGAGSGAAVLHWSTGDDRYAWVWMAAMPVLVVGFVILTIARTVAGMAPADPAAVQAARAAGRLAGAKVVDLRRTGTEINDVPQYELELLVDPRDRSPYRTTVRELIDAARMPSRLPGTVLAVVRLGADTPDVVVVDEPAPPVRVHATPDAPIWKADPDARVPGRRRPLLPTGRRGRGVRVVVYVLVAALGALLPTWQARDDVLLGIRSGGVGHGDASYLSGPDRVTRAVEAFTGASGGSTVTEVLVYDDQVLLTAPTEPGRTAYDSWWAVATRSTRERPATIQPEPTDEFDLTTVDWSVLPTLYERALASSGIPSDELDGHIQHIGVERSSFEEGAPVQIRVFLSGDYGSYSLTADATGTVLEQG</sequence>
<dbReference type="eggNOG" id="ENOG502ZBR0">
    <property type="taxonomic scope" value="Bacteria"/>
</dbReference>
<name>F8A1Q0_CELGA</name>
<dbReference type="KEGG" id="cga:Celgi_1188"/>
<dbReference type="Proteomes" id="UP000000485">
    <property type="component" value="Chromosome"/>
</dbReference>
<reference evidence="3" key="1">
    <citation type="submission" date="2011-04" db="EMBL/GenBank/DDBJ databases">
        <title>Complete sequence of Cellvibrio gilvus ATCC 13127.</title>
        <authorList>
            <person name="Lucas S."/>
            <person name="Han J."/>
            <person name="Lapidus A."/>
            <person name="Cheng J.-F."/>
            <person name="Goodwin L."/>
            <person name="Pitluck S."/>
            <person name="Peters L."/>
            <person name="Munk A."/>
            <person name="Detter J.C."/>
            <person name="Han C."/>
            <person name="Tapia R."/>
            <person name="Land M."/>
            <person name="Hauser L."/>
            <person name="Kyrpides N."/>
            <person name="Ivanova N."/>
            <person name="Ovchinnikova G."/>
            <person name="Pagani I."/>
            <person name="Mead D."/>
            <person name="Brumm P."/>
            <person name="Woyke T."/>
        </authorList>
    </citation>
    <scope>NUCLEOTIDE SEQUENCE [LARGE SCALE GENOMIC DNA]</scope>
    <source>
        <strain evidence="3">ATCC 13127 / NRRL B-14078</strain>
    </source>
</reference>
<dbReference type="OrthoDB" id="4965912at2"/>
<feature type="transmembrane region" description="Helical" evidence="1">
    <location>
        <begin position="189"/>
        <end position="207"/>
    </location>
</feature>
<keyword evidence="1" id="KW-0812">Transmembrane</keyword>
<keyword evidence="3" id="KW-1185">Reference proteome</keyword>
<dbReference type="AlphaFoldDB" id="F8A1Q0"/>
<dbReference type="EMBL" id="CP002665">
    <property type="protein sequence ID" value="AEI11707.1"/>
    <property type="molecule type" value="Genomic_DNA"/>
</dbReference>
<protein>
    <submittedName>
        <fullName evidence="2">Uncharacterized protein</fullName>
    </submittedName>
</protein>